<dbReference type="SUPFAM" id="SSF52343">
    <property type="entry name" value="Ferredoxin reductase-like, C-terminal NADP-linked domain"/>
    <property type="match status" value="1"/>
</dbReference>
<dbReference type="InterPro" id="IPR039261">
    <property type="entry name" value="FNR_nucleotide-bd"/>
</dbReference>
<dbReference type="SUPFAM" id="SSF63380">
    <property type="entry name" value="Riboflavin synthase domain-like"/>
    <property type="match status" value="1"/>
</dbReference>
<evidence type="ECO:0000313" key="2">
    <source>
        <dbReference type="EMBL" id="KAL1610626.1"/>
    </source>
</evidence>
<feature type="domain" description="FAD-binding FR-type" evidence="1">
    <location>
        <begin position="348"/>
        <end position="467"/>
    </location>
</feature>
<evidence type="ECO:0000313" key="3">
    <source>
        <dbReference type="Proteomes" id="UP001521785"/>
    </source>
</evidence>
<dbReference type="Gene3D" id="2.40.30.10">
    <property type="entry name" value="Translation factors"/>
    <property type="match status" value="1"/>
</dbReference>
<dbReference type="SUPFAM" id="SSF50475">
    <property type="entry name" value="FMN-binding split barrel"/>
    <property type="match status" value="1"/>
</dbReference>
<comment type="caution">
    <text evidence="2">The sequence shown here is derived from an EMBL/GenBank/DDBJ whole genome shotgun (WGS) entry which is preliminary data.</text>
</comment>
<organism evidence="2 3">
    <name type="scientific">Paraconiothyrium brasiliense</name>
    <dbReference type="NCBI Taxonomy" id="300254"/>
    <lineage>
        <taxon>Eukaryota</taxon>
        <taxon>Fungi</taxon>
        <taxon>Dikarya</taxon>
        <taxon>Ascomycota</taxon>
        <taxon>Pezizomycotina</taxon>
        <taxon>Dothideomycetes</taxon>
        <taxon>Pleosporomycetidae</taxon>
        <taxon>Pleosporales</taxon>
        <taxon>Massarineae</taxon>
        <taxon>Didymosphaeriaceae</taxon>
        <taxon>Paraconiothyrium</taxon>
    </lineage>
</organism>
<proteinExistence type="predicted"/>
<gene>
    <name evidence="2" type="ORF">SLS60_002296</name>
</gene>
<evidence type="ECO:0000259" key="1">
    <source>
        <dbReference type="PROSITE" id="PS51384"/>
    </source>
</evidence>
<dbReference type="PANTHER" id="PTHR42815:SF2">
    <property type="entry name" value="FAD-BINDING, PUTATIVE (AFU_ORTHOLOGUE AFUA_6G07600)-RELATED"/>
    <property type="match status" value="1"/>
</dbReference>
<reference evidence="2 3" key="1">
    <citation type="submission" date="2024-02" db="EMBL/GenBank/DDBJ databases">
        <title>De novo assembly and annotation of 12 fungi associated with fruit tree decline syndrome in Ontario, Canada.</title>
        <authorList>
            <person name="Sulman M."/>
            <person name="Ellouze W."/>
            <person name="Ilyukhin E."/>
        </authorList>
    </citation>
    <scope>NUCLEOTIDE SEQUENCE [LARGE SCALE GENOMIC DNA]</scope>
    <source>
        <strain evidence="2 3">M42-189</strain>
    </source>
</reference>
<accession>A0ABR3S1R1</accession>
<dbReference type="EMBL" id="JAKJXO020000002">
    <property type="protein sequence ID" value="KAL1610626.1"/>
    <property type="molecule type" value="Genomic_DNA"/>
</dbReference>
<dbReference type="Gene3D" id="3.40.50.80">
    <property type="entry name" value="Nucleotide-binding domain of ferredoxin-NADP reductase (FNR) module"/>
    <property type="match status" value="1"/>
</dbReference>
<dbReference type="CDD" id="cd06197">
    <property type="entry name" value="FNR_like_2"/>
    <property type="match status" value="1"/>
</dbReference>
<dbReference type="PROSITE" id="PS51384">
    <property type="entry name" value="FAD_FR"/>
    <property type="match status" value="1"/>
</dbReference>
<dbReference type="Gene3D" id="2.30.110.10">
    <property type="entry name" value="Electron Transport, Fmn-binding Protein, Chain A"/>
    <property type="match status" value="1"/>
</dbReference>
<name>A0ABR3S1R1_9PLEO</name>
<sequence length="603" mass="66171">MAFSLGMSFHEGETKMHKLLHVPRLDNPTSTMLTPQAAFRLQQAPLLAMGTLDAQDRPWTSLWGGNHGFSEMLGGGMVGTRTLVDAAHDPVVQALLGDAEKGVMVPGKEKMVAGLTIDLMERKRVKIFGRMIAGCVDAVKVEVEDNGEKSAGMPDQQDQIQLITKIEQSLGNCPKYLNQYDIKPAMVTSPLLSHSETLSEEAKALILKSDMFFLTTSVPEDMDTNHRGGPAGFVRVLSDTEIVYPEYSGNRLYQSLGNLLVNPKIGITFPDYETGDVLYITGTTVVLAGDDATAILPGSNLAVKIRIGEARVVKQGLPLRGTRKTPSPYNPLVRTLASEGNLKASVLAARKTARLIKKMPLGPTVARFTFTVPEAVQYSPGQWVAFDFSNELDIGYSHMRDDDPRSLNDDFVRTFTISSTPSGDGPQKDFDITIRNVGVVTSYLFRQNDRAGFEVPIVGVGGEFVIEQDLDENKLTPFIAGGVGITPLLGQIENLEIRPNRLKLLWTTRLADIDLVLDVLERYPELAACTELFFTGNAEIADSEAKIEQPKSKGAKVSRRRLEKGDLEIDEAGSFYLCAGGPLRKELLSWLEGKVVIFENFDY</sequence>
<dbReference type="InterPro" id="IPR017927">
    <property type="entry name" value="FAD-bd_FR_type"/>
</dbReference>
<dbReference type="PANTHER" id="PTHR42815">
    <property type="entry name" value="FAD-BINDING, PUTATIVE (AFU_ORTHOLOGUE AFUA_6G07600)-RELATED"/>
    <property type="match status" value="1"/>
</dbReference>
<protein>
    <recommendedName>
        <fullName evidence="1">FAD-binding FR-type domain-containing protein</fullName>
    </recommendedName>
</protein>
<dbReference type="Proteomes" id="UP001521785">
    <property type="component" value="Unassembled WGS sequence"/>
</dbReference>
<dbReference type="InterPro" id="IPR017938">
    <property type="entry name" value="Riboflavin_synthase-like_b-brl"/>
</dbReference>
<dbReference type="InterPro" id="IPR012349">
    <property type="entry name" value="Split_barrel_FMN-bd"/>
</dbReference>
<keyword evidence="3" id="KW-1185">Reference proteome</keyword>